<dbReference type="InterPro" id="IPR054612">
    <property type="entry name" value="Phage_capsid-like_C"/>
</dbReference>
<evidence type="ECO:0000256" key="4">
    <source>
        <dbReference type="ARBA" id="ARBA00022950"/>
    </source>
</evidence>
<dbReference type="PROSITE" id="PS00018">
    <property type="entry name" value="EF_HAND_1"/>
    <property type="match status" value="1"/>
</dbReference>
<dbReference type="Pfam" id="PF05065">
    <property type="entry name" value="Phage_capsid"/>
    <property type="match status" value="1"/>
</dbReference>
<dbReference type="GO" id="GO:0046797">
    <property type="term" value="P:viral procapsid maturation"/>
    <property type="evidence" value="ECO:0007669"/>
    <property type="project" value="UniProtKB-KW"/>
</dbReference>
<evidence type="ECO:0000256" key="1">
    <source>
        <dbReference type="ARBA" id="ARBA00022612"/>
    </source>
</evidence>
<evidence type="ECO:0000256" key="2">
    <source>
        <dbReference type="ARBA" id="ARBA00022670"/>
    </source>
</evidence>
<name>A0A8S5R2X2_9CAUD</name>
<keyword evidence="4" id="KW-0118">Viral capsid assembly</keyword>
<proteinExistence type="predicted"/>
<dbReference type="EMBL" id="BK015796">
    <property type="protein sequence ID" value="DAE25276.1"/>
    <property type="molecule type" value="Genomic_DNA"/>
</dbReference>
<protein>
    <submittedName>
        <fullName evidence="9">Major capsid protein</fullName>
    </submittedName>
</protein>
<dbReference type="GO" id="GO:0006508">
    <property type="term" value="P:proteolysis"/>
    <property type="evidence" value="ECO:0007669"/>
    <property type="project" value="UniProtKB-KW"/>
</dbReference>
<evidence type="ECO:0000259" key="7">
    <source>
        <dbReference type="Pfam" id="PF04586"/>
    </source>
</evidence>
<reference evidence="9" key="1">
    <citation type="journal article" date="2021" name="Proc. Natl. Acad. Sci. U.S.A.">
        <title>A Catalog of Tens of Thousands of Viruses from Human Metagenomes Reveals Hidden Associations with Chronic Diseases.</title>
        <authorList>
            <person name="Tisza M.J."/>
            <person name="Buck C.B."/>
        </authorList>
    </citation>
    <scope>NUCLEOTIDE SEQUENCE</scope>
    <source>
        <strain evidence="9">Ctj7g1</strain>
    </source>
</reference>
<feature type="domain" description="Phage capsid-like C-terminal" evidence="8">
    <location>
        <begin position="351"/>
        <end position="588"/>
    </location>
</feature>
<dbReference type="Pfam" id="PF04586">
    <property type="entry name" value="Peptidase_S78"/>
    <property type="match status" value="1"/>
</dbReference>
<feature type="region of interest" description="Disordered" evidence="6">
    <location>
        <begin position="594"/>
        <end position="635"/>
    </location>
</feature>
<dbReference type="InterPro" id="IPR018247">
    <property type="entry name" value="EF_Hand_1_Ca_BS"/>
</dbReference>
<dbReference type="InterPro" id="IPR054613">
    <property type="entry name" value="Peptidase_S78_dom"/>
</dbReference>
<feature type="domain" description="Prohead serine protease" evidence="7">
    <location>
        <begin position="7"/>
        <end position="128"/>
    </location>
</feature>
<accession>A0A8S5R2X2</accession>
<keyword evidence="1" id="KW-1188">Viral release from host cell</keyword>
<keyword evidence="3" id="KW-0378">Hydrolase</keyword>
<dbReference type="SUPFAM" id="SSF56563">
    <property type="entry name" value="Major capsid protein gp5"/>
    <property type="match status" value="1"/>
</dbReference>
<sequence length="635" mass="70531">MRPDFSGYATRAGIRCSDGRTILPDAFKDNDGSTVPLVWQHGHHDPDNVLGHAALENRDDGVYAYGFFNHTAKAQNAKQLVQHGDITSLSIYANQLVEKEKNVMHGQIREVSLVLSGANPGAKIDNVVLRHSDGEETELQDEAVIYGGSLSHGDGYLMHDDDDDDALTPEEVQAMLDGLQPEQQQVIGMLIENAAAQGYEAGVEDAVDEDDFYDEDEGEYGYDDYDDDDYDYEEGDFAPEELAQYDYNGDAYMGNVFDQGRLAPSGRRPVLSHSDMADVFKDAQEVGSLKESVLFHADQFGITNIDLLFPQAKDFQNKPEFIKRRTEWVDGVMNGVTSAPFTRVRSVHADITQDEARAKGYIKGSMKKDEFFELKNRSTGPTTVYKRQKVNRDDMLDITTFDAVAWIKAEMLLMLHEEIASAILFGDNRDIESPDYINAKNIRPIATDHEFFTHRLEIAQNDIGTDAMIELIDTSRHFYKGSGQPTLYTTESVLGKLRWIKDKDGRRIYPNDQAIADAMRVSKIVTVETMERVPNLVGLIVNLADYQVGTDQGGKLGMFDQFDIDYNQHKYLIETRMSGALVRAKSAMALWKTGSPAATGDGPTKTLDPSRLLADQRHTKKAGGGGGTPVPPPGG</sequence>
<evidence type="ECO:0000256" key="3">
    <source>
        <dbReference type="ARBA" id="ARBA00022801"/>
    </source>
</evidence>
<evidence type="ECO:0000256" key="6">
    <source>
        <dbReference type="SAM" id="MobiDB-lite"/>
    </source>
</evidence>
<evidence type="ECO:0000259" key="8">
    <source>
        <dbReference type="Pfam" id="PF05065"/>
    </source>
</evidence>
<evidence type="ECO:0000313" key="9">
    <source>
        <dbReference type="EMBL" id="DAE25276.1"/>
    </source>
</evidence>
<organism evidence="9">
    <name type="scientific">Siphoviridae sp. ctj7g1</name>
    <dbReference type="NCBI Taxonomy" id="2826438"/>
    <lineage>
        <taxon>Viruses</taxon>
        <taxon>Duplodnaviria</taxon>
        <taxon>Heunggongvirae</taxon>
        <taxon>Uroviricota</taxon>
        <taxon>Caudoviricetes</taxon>
    </lineage>
</organism>
<keyword evidence="2" id="KW-0645">Protease</keyword>
<feature type="region of interest" description="Disordered" evidence="6">
    <location>
        <begin position="208"/>
        <end position="227"/>
    </location>
</feature>
<dbReference type="GO" id="GO:0008233">
    <property type="term" value="F:peptidase activity"/>
    <property type="evidence" value="ECO:0007669"/>
    <property type="project" value="UniProtKB-KW"/>
</dbReference>
<evidence type="ECO:0000256" key="5">
    <source>
        <dbReference type="ARBA" id="ARBA00023045"/>
    </source>
</evidence>
<keyword evidence="5" id="KW-1273">Viral capsid maturation</keyword>